<evidence type="ECO:0000256" key="2">
    <source>
        <dbReference type="SAM" id="MobiDB-lite"/>
    </source>
</evidence>
<dbReference type="InterPro" id="IPR051714">
    <property type="entry name" value="Znf_CCHC_NABP"/>
</dbReference>
<dbReference type="Proteomes" id="UP001149163">
    <property type="component" value="Unassembled WGS sequence"/>
</dbReference>
<keyword evidence="1" id="KW-0862">Zinc</keyword>
<dbReference type="FunFam" id="4.10.60.10:FF:000085">
    <property type="entry name" value="Zinc knuckle nucleic acid binding protein, putative"/>
    <property type="match status" value="1"/>
</dbReference>
<keyword evidence="5" id="KW-1185">Reference proteome</keyword>
<feature type="region of interest" description="Disordered" evidence="2">
    <location>
        <begin position="112"/>
        <end position="133"/>
    </location>
</feature>
<feature type="domain" description="CCHC-type" evidence="3">
    <location>
        <begin position="193"/>
        <end position="207"/>
    </location>
</feature>
<dbReference type="GeneID" id="81422723"/>
<feature type="compositionally biased region" description="Low complexity" evidence="2">
    <location>
        <begin position="114"/>
        <end position="124"/>
    </location>
</feature>
<feature type="domain" description="CCHC-type" evidence="3">
    <location>
        <begin position="97"/>
        <end position="113"/>
    </location>
</feature>
<comment type="caution">
    <text evidence="4">The sequence shown here is derived from an EMBL/GenBank/DDBJ whole genome shotgun (WGS) entry which is preliminary data.</text>
</comment>
<proteinExistence type="predicted"/>
<evidence type="ECO:0000313" key="5">
    <source>
        <dbReference type="Proteomes" id="UP001149163"/>
    </source>
</evidence>
<dbReference type="FunFam" id="4.10.60.10:FF:000016">
    <property type="entry name" value="Cellular nucleic acid-binding protein"/>
    <property type="match status" value="1"/>
</dbReference>
<dbReference type="PROSITE" id="PS50158">
    <property type="entry name" value="ZF_CCHC"/>
    <property type="match status" value="5"/>
</dbReference>
<dbReference type="RefSeq" id="XP_056547153.1">
    <property type="nucleotide sequence ID" value="XM_056683547.1"/>
</dbReference>
<evidence type="ECO:0000259" key="3">
    <source>
        <dbReference type="PROSITE" id="PS50158"/>
    </source>
</evidence>
<accession>A0A9W9IE55</accession>
<dbReference type="Pfam" id="PF00098">
    <property type="entry name" value="zf-CCHC"/>
    <property type="match status" value="6"/>
</dbReference>
<feature type="domain" description="CCHC-type" evidence="3">
    <location>
        <begin position="73"/>
        <end position="87"/>
    </location>
</feature>
<protein>
    <recommendedName>
        <fullName evidence="3">CCHC-type domain-containing protein</fullName>
    </recommendedName>
</protein>
<name>A0A9W9IE55_9EURO</name>
<evidence type="ECO:0000313" key="4">
    <source>
        <dbReference type="EMBL" id="KAJ5175545.1"/>
    </source>
</evidence>
<dbReference type="Gene3D" id="4.10.60.10">
    <property type="entry name" value="Zinc finger, CCHC-type"/>
    <property type="match status" value="4"/>
</dbReference>
<dbReference type="PANTHER" id="PTHR23002">
    <property type="entry name" value="ZINC FINGER CCHC DOMAIN CONTAINING PROTEIN"/>
    <property type="match status" value="1"/>
</dbReference>
<dbReference type="GO" id="GO:0003676">
    <property type="term" value="F:nucleic acid binding"/>
    <property type="evidence" value="ECO:0007669"/>
    <property type="project" value="InterPro"/>
</dbReference>
<keyword evidence="1" id="KW-0863">Zinc-finger</keyword>
<dbReference type="GO" id="GO:0008270">
    <property type="term" value="F:zinc ion binding"/>
    <property type="evidence" value="ECO:0007669"/>
    <property type="project" value="UniProtKB-KW"/>
</dbReference>
<dbReference type="EMBL" id="JAPQKN010000001">
    <property type="protein sequence ID" value="KAJ5175545.1"/>
    <property type="molecule type" value="Genomic_DNA"/>
</dbReference>
<dbReference type="FunFam" id="4.10.60.10:FF:000012">
    <property type="entry name" value="Cellular nucleic acid-binding protein"/>
    <property type="match status" value="1"/>
</dbReference>
<dbReference type="SMART" id="SM00343">
    <property type="entry name" value="ZnF_C2HC"/>
    <property type="match status" value="6"/>
</dbReference>
<dbReference type="OrthoDB" id="3863715at2759"/>
<organism evidence="4 5">
    <name type="scientific">Penicillium canariense</name>
    <dbReference type="NCBI Taxonomy" id="189055"/>
    <lineage>
        <taxon>Eukaryota</taxon>
        <taxon>Fungi</taxon>
        <taxon>Dikarya</taxon>
        <taxon>Ascomycota</taxon>
        <taxon>Pezizomycotina</taxon>
        <taxon>Eurotiomycetes</taxon>
        <taxon>Eurotiomycetidae</taxon>
        <taxon>Eurotiales</taxon>
        <taxon>Aspergillaceae</taxon>
        <taxon>Penicillium</taxon>
    </lineage>
</organism>
<gene>
    <name evidence="4" type="ORF">N7482_001422</name>
</gene>
<dbReference type="InterPro" id="IPR001878">
    <property type="entry name" value="Znf_CCHC"/>
</dbReference>
<evidence type="ECO:0000256" key="1">
    <source>
        <dbReference type="PROSITE-ProRule" id="PRU00047"/>
    </source>
</evidence>
<dbReference type="InterPro" id="IPR036875">
    <property type="entry name" value="Znf_CCHC_sf"/>
</dbReference>
<feature type="domain" description="CCHC-type" evidence="3">
    <location>
        <begin position="145"/>
        <end position="158"/>
    </location>
</feature>
<dbReference type="SUPFAM" id="SSF57756">
    <property type="entry name" value="Retrovirus zinc finger-like domains"/>
    <property type="match status" value="2"/>
</dbReference>
<feature type="domain" description="CCHC-type" evidence="3">
    <location>
        <begin position="164"/>
        <end position="178"/>
    </location>
</feature>
<sequence>MMLSRRACYKCGNIGHYAEVYRGLLVLGASLLQLQAARYVPQLSPANNSSHAFPTGHESSGCPLPRTTETKQCYNCQGLGHVQADCPTLRLNGANGRCYNCSQPGHLARNCTNPTAPGAGRPTGPRGGFQGARGGFSGYPRAATCYKCGGPNHFARDCQAQAMKCYACGKLGHISRDCTAPNGGPLSSAGKVCYKCAQAGHISRDCPTNAEAASAPAPVVDAAVAAAPVASAAAVAAAPVASAAAVAAVAAVEAGAETAPVAPAAPATAVA</sequence>
<keyword evidence="1" id="KW-0479">Metal-binding</keyword>
<reference evidence="4" key="2">
    <citation type="journal article" date="2023" name="IMA Fungus">
        <title>Comparative genomic study of the Penicillium genus elucidates a diverse pangenome and 15 lateral gene transfer events.</title>
        <authorList>
            <person name="Petersen C."/>
            <person name="Sorensen T."/>
            <person name="Nielsen M.R."/>
            <person name="Sondergaard T.E."/>
            <person name="Sorensen J.L."/>
            <person name="Fitzpatrick D.A."/>
            <person name="Frisvad J.C."/>
            <person name="Nielsen K.L."/>
        </authorList>
    </citation>
    <scope>NUCLEOTIDE SEQUENCE</scope>
    <source>
        <strain evidence="4">IBT 26290</strain>
    </source>
</reference>
<reference evidence="4" key="1">
    <citation type="submission" date="2022-11" db="EMBL/GenBank/DDBJ databases">
        <authorList>
            <person name="Petersen C."/>
        </authorList>
    </citation>
    <scope>NUCLEOTIDE SEQUENCE</scope>
    <source>
        <strain evidence="4">IBT 26290</strain>
    </source>
</reference>
<dbReference type="AlphaFoldDB" id="A0A9W9IE55"/>